<comment type="similarity">
    <text evidence="2">Belongs to the GILT family.</text>
</comment>
<dbReference type="EnsemblPlants" id="Solyc06g007340.3.1">
    <property type="protein sequence ID" value="Solyc06g007340.3.1"/>
    <property type="gene ID" value="Solyc06g007340.3"/>
</dbReference>
<evidence type="ECO:0000256" key="1">
    <source>
        <dbReference type="ARBA" id="ARBA00004613"/>
    </source>
</evidence>
<accession>A0A3Q7GQT9</accession>
<keyword evidence="5" id="KW-0325">Glycoprotein</keyword>
<dbReference type="PaxDb" id="4081-Solyc06g007340.2.1"/>
<organism evidence="7">
    <name type="scientific">Solanum lycopersicum</name>
    <name type="common">Tomato</name>
    <name type="synonym">Lycopersicon esculentum</name>
    <dbReference type="NCBI Taxonomy" id="4081"/>
    <lineage>
        <taxon>Eukaryota</taxon>
        <taxon>Viridiplantae</taxon>
        <taxon>Streptophyta</taxon>
        <taxon>Embryophyta</taxon>
        <taxon>Tracheophyta</taxon>
        <taxon>Spermatophyta</taxon>
        <taxon>Magnoliopsida</taxon>
        <taxon>eudicotyledons</taxon>
        <taxon>Gunneridae</taxon>
        <taxon>Pentapetalae</taxon>
        <taxon>asterids</taxon>
        <taxon>lamiids</taxon>
        <taxon>Solanales</taxon>
        <taxon>Solanaceae</taxon>
        <taxon>Solanoideae</taxon>
        <taxon>Solaneae</taxon>
        <taxon>Solanum</taxon>
        <taxon>Solanum subgen. Lycopersicon</taxon>
    </lineage>
</organism>
<feature type="chain" id="PRO_5018654736" evidence="6">
    <location>
        <begin position="29"/>
        <end position="387"/>
    </location>
</feature>
<feature type="signal peptide" evidence="6">
    <location>
        <begin position="1"/>
        <end position="28"/>
    </location>
</feature>
<dbReference type="Pfam" id="PF03227">
    <property type="entry name" value="GILT"/>
    <property type="match status" value="2"/>
</dbReference>
<dbReference type="GO" id="GO:0005576">
    <property type="term" value="C:extracellular region"/>
    <property type="evidence" value="ECO:0007669"/>
    <property type="project" value="UniProtKB-SubCell"/>
</dbReference>
<dbReference type="InterPro" id="IPR004911">
    <property type="entry name" value="Interferon-induced_GILT"/>
</dbReference>
<evidence type="ECO:0000256" key="3">
    <source>
        <dbReference type="ARBA" id="ARBA00022525"/>
    </source>
</evidence>
<dbReference type="Gene3D" id="3.40.30.10">
    <property type="entry name" value="Glutaredoxin"/>
    <property type="match status" value="1"/>
</dbReference>
<evidence type="ECO:0000313" key="8">
    <source>
        <dbReference type="Proteomes" id="UP000004994"/>
    </source>
</evidence>
<dbReference type="Gramene" id="Solyc06g007340.3.1">
    <property type="protein sequence ID" value="Solyc06g007340.3.1"/>
    <property type="gene ID" value="Solyc06g007340.3"/>
</dbReference>
<dbReference type="OMA" id="PGCEYFI"/>
<reference evidence="7" key="2">
    <citation type="submission" date="2019-01" db="UniProtKB">
        <authorList>
            <consortium name="EnsemblPlants"/>
        </authorList>
    </citation>
    <scope>IDENTIFICATION</scope>
    <source>
        <strain evidence="7">cv. Heinz 1706</strain>
    </source>
</reference>
<protein>
    <submittedName>
        <fullName evidence="7">Uncharacterized protein</fullName>
    </submittedName>
</protein>
<dbReference type="GO" id="GO:0016491">
    <property type="term" value="F:oxidoreductase activity"/>
    <property type="evidence" value="ECO:0000318"/>
    <property type="project" value="GO_Central"/>
</dbReference>
<dbReference type="AlphaFoldDB" id="A0A3Q7GQT9"/>
<reference evidence="7" key="1">
    <citation type="journal article" date="2012" name="Nature">
        <title>The tomato genome sequence provides insights into fleshy fruit evolution.</title>
        <authorList>
            <consortium name="Tomato Genome Consortium"/>
        </authorList>
    </citation>
    <scope>NUCLEOTIDE SEQUENCE [LARGE SCALE GENOMIC DNA]</scope>
    <source>
        <strain evidence="7">cv. Heinz 1706</strain>
    </source>
</reference>
<dbReference type="GO" id="GO:0016671">
    <property type="term" value="F:oxidoreductase activity, acting on a sulfur group of donors, disulfide as acceptor"/>
    <property type="evidence" value="ECO:0007669"/>
    <property type="project" value="InterPro"/>
</dbReference>
<evidence type="ECO:0000256" key="5">
    <source>
        <dbReference type="ARBA" id="ARBA00023180"/>
    </source>
</evidence>
<keyword evidence="4 6" id="KW-0732">Signal</keyword>
<comment type="subcellular location">
    <subcellularLocation>
        <location evidence="1">Secreted</location>
    </subcellularLocation>
</comment>
<evidence type="ECO:0000313" key="7">
    <source>
        <dbReference type="EnsemblPlants" id="Solyc06g007340.3.1"/>
    </source>
</evidence>
<proteinExistence type="inferred from homology"/>
<dbReference type="InParanoid" id="A0A3Q7GQT9"/>
<dbReference type="Proteomes" id="UP000004994">
    <property type="component" value="Chromosome 6"/>
</dbReference>
<sequence>MEISFQKNVISYFLVCLLCFTQFSSISCEKKVSLTLYYESLCPYCSNFIVNYLPKIFKNGMIDIVDFKLVPWGNTKLQPDNTFKCQHGKDECILDTVEACAIDAWPDLSEHFPFIYCVESLVYHKNYTQWETCFEKLNLKKKLVTDCVLSGRGNELELQYAAETNALQPPHKYVPWVVVDGQPLYDDYMDFISFICKAYKGTTPVPSCSSSINVIKIGRKFNPFCLKQTAMSKLSTHGPAECFLDTVEACALDVWPNLNEHFPFIHCVESLIYHKNYTQWETCFEKLNLRKKLVTDCVGSDRGKELELRHAAETPPHKFVPWVVVDGQPLYTDYREFISYICKAYKGTAPIPGCSSSDSISFTSKLSTISSTITSFVAQRVKLAASA</sequence>
<keyword evidence="8" id="KW-1185">Reference proteome</keyword>
<dbReference type="STRING" id="4081.A0A3Q7GQT9"/>
<dbReference type="FunCoup" id="A0A3Q7GQT9">
    <property type="interactions" value="822"/>
</dbReference>
<evidence type="ECO:0000256" key="2">
    <source>
        <dbReference type="ARBA" id="ARBA00005679"/>
    </source>
</evidence>
<evidence type="ECO:0000256" key="6">
    <source>
        <dbReference type="SAM" id="SignalP"/>
    </source>
</evidence>
<dbReference type="PANTHER" id="PTHR13234:SF8">
    <property type="entry name" value="GAMMA-INTERFERON-INDUCIBLE LYSOSOMAL THIOL REDUCTASE"/>
    <property type="match status" value="1"/>
</dbReference>
<dbReference type="PROSITE" id="PS51257">
    <property type="entry name" value="PROKAR_LIPOPROTEIN"/>
    <property type="match status" value="1"/>
</dbReference>
<dbReference type="PANTHER" id="PTHR13234">
    <property type="entry name" value="GAMMA-INTERFERON INDUCIBLE LYSOSOMAL THIOL REDUCTASE GILT"/>
    <property type="match status" value="1"/>
</dbReference>
<evidence type="ECO:0000256" key="4">
    <source>
        <dbReference type="ARBA" id="ARBA00022729"/>
    </source>
</evidence>
<name>A0A3Q7GQT9_SOLLC</name>
<keyword evidence="3" id="KW-0964">Secreted</keyword>